<keyword evidence="5 7" id="KW-0472">Membrane</keyword>
<keyword evidence="3 7" id="KW-0812">Transmembrane</keyword>
<dbReference type="Proteomes" id="UP000289340">
    <property type="component" value="Chromosome 19"/>
</dbReference>
<feature type="compositionally biased region" description="Acidic residues" evidence="6">
    <location>
        <begin position="292"/>
        <end position="303"/>
    </location>
</feature>
<name>A0A445FI52_GLYSO</name>
<feature type="region of interest" description="Disordered" evidence="6">
    <location>
        <begin position="285"/>
        <end position="304"/>
    </location>
</feature>
<feature type="transmembrane region" description="Helical" evidence="7">
    <location>
        <begin position="143"/>
        <end position="165"/>
    </location>
</feature>
<proteinExistence type="inferred from homology"/>
<dbReference type="InterPro" id="IPR001046">
    <property type="entry name" value="NRAMP_fam"/>
</dbReference>
<dbReference type="EMBL" id="QZWG01000019">
    <property type="protein sequence ID" value="RZB48542.1"/>
    <property type="molecule type" value="Genomic_DNA"/>
</dbReference>
<keyword evidence="9" id="KW-1185">Reference proteome</keyword>
<sequence length="529" mass="57613">MLMTASANEFYSTGPVLLTFQDALSPMVQVLRSPIALLGFLLILFLANQTTTLTLSLGREVVVHGFLKLDIPGWLHFATIRVIAVLPVLYCVRSSGAEGMYQLLLSTQVLVALQLPSFVVPLFRVATSRSIMGVHKISQFLELLALMIFVGMLGLNIFVVVEMIFGNSDWASDLGWNVGSAATPLRSASVQLDAQTWNWDMPETLPNPPVVGEESYLTETMCHEDVSKHVEEHTPVVAKSWDYSDVITSKDTHSITSTSTSELEAVSTVVNEISDSCLEDTKTITMETNAERDDDDGDSWEAEEPSRVGIIDPAFLKPHSPLDPCFCLQVQRKLSPHLSNGMLPPTTKPGQGKYTTASTLLELIKEVKLAISGRKGRTGTAAGDVAFPKGKENFASVLKRYKQRLSNKPIGTNGGTDGASFTNIISNRVDDNSHNNMGLPLLHHRPNPDSHLSLLTKESPSLQKLKNSLTHSPSSSLTQSPSLAAHSFSLAHSSFSRDLSPGSVTGNHLNTVSIKYFGFAAALYFLQTM</sequence>
<feature type="transmembrane region" description="Helical" evidence="7">
    <location>
        <begin position="104"/>
        <end position="123"/>
    </location>
</feature>
<keyword evidence="4 7" id="KW-1133">Transmembrane helix</keyword>
<evidence type="ECO:0000256" key="2">
    <source>
        <dbReference type="ARBA" id="ARBA00009965"/>
    </source>
</evidence>
<dbReference type="GO" id="GO:0034755">
    <property type="term" value="P:iron ion transmembrane transport"/>
    <property type="evidence" value="ECO:0007669"/>
    <property type="project" value="TreeGrafter"/>
</dbReference>
<gene>
    <name evidence="8" type="ORF">D0Y65_051851</name>
</gene>
<evidence type="ECO:0000256" key="6">
    <source>
        <dbReference type="SAM" id="MobiDB-lite"/>
    </source>
</evidence>
<evidence type="ECO:0000256" key="5">
    <source>
        <dbReference type="ARBA" id="ARBA00023136"/>
    </source>
</evidence>
<comment type="subcellular location">
    <subcellularLocation>
        <location evidence="1">Membrane</location>
        <topology evidence="1">Multi-pass membrane protein</topology>
    </subcellularLocation>
</comment>
<feature type="transmembrane region" description="Helical" evidence="7">
    <location>
        <begin position="74"/>
        <end position="92"/>
    </location>
</feature>
<evidence type="ECO:0000256" key="4">
    <source>
        <dbReference type="ARBA" id="ARBA00022989"/>
    </source>
</evidence>
<dbReference type="PANTHER" id="PTHR11706:SF75">
    <property type="entry name" value="ETHYLENE-INSENSITIVE PROTEIN 2"/>
    <property type="match status" value="1"/>
</dbReference>
<evidence type="ECO:0000256" key="7">
    <source>
        <dbReference type="SAM" id="Phobius"/>
    </source>
</evidence>
<evidence type="ECO:0000256" key="1">
    <source>
        <dbReference type="ARBA" id="ARBA00004141"/>
    </source>
</evidence>
<accession>A0A445FI52</accession>
<evidence type="ECO:0000313" key="9">
    <source>
        <dbReference type="Proteomes" id="UP000289340"/>
    </source>
</evidence>
<comment type="caution">
    <text evidence="8">The sequence shown here is derived from an EMBL/GenBank/DDBJ whole genome shotgun (WGS) entry which is preliminary data.</text>
</comment>
<protein>
    <submittedName>
        <fullName evidence="8">Ethylene-insensitive protein 2</fullName>
    </submittedName>
</protein>
<evidence type="ECO:0000313" key="8">
    <source>
        <dbReference type="EMBL" id="RZB48542.1"/>
    </source>
</evidence>
<dbReference type="GO" id="GO:0005384">
    <property type="term" value="F:manganese ion transmembrane transporter activity"/>
    <property type="evidence" value="ECO:0007669"/>
    <property type="project" value="TreeGrafter"/>
</dbReference>
<reference evidence="8 9" key="1">
    <citation type="submission" date="2018-09" db="EMBL/GenBank/DDBJ databases">
        <title>A high-quality reference genome of wild soybean provides a powerful tool to mine soybean genomes.</title>
        <authorList>
            <person name="Xie M."/>
            <person name="Chung C.Y.L."/>
            <person name="Li M.-W."/>
            <person name="Wong F.-L."/>
            <person name="Chan T.-F."/>
            <person name="Lam H.-M."/>
        </authorList>
    </citation>
    <scope>NUCLEOTIDE SEQUENCE [LARGE SCALE GENOMIC DNA]</scope>
    <source>
        <strain evidence="9">cv. W05</strain>
        <tissue evidence="8">Hypocotyl of etiolated seedlings</tissue>
    </source>
</reference>
<comment type="similarity">
    <text evidence="2">Belongs to the NRAMP (TC 2.A.55) family.</text>
</comment>
<evidence type="ECO:0000256" key="3">
    <source>
        <dbReference type="ARBA" id="ARBA00022692"/>
    </source>
</evidence>
<feature type="transmembrane region" description="Helical" evidence="7">
    <location>
        <begin position="35"/>
        <end position="54"/>
    </location>
</feature>
<dbReference type="Pfam" id="PF01566">
    <property type="entry name" value="Nramp"/>
    <property type="match status" value="1"/>
</dbReference>
<dbReference type="GO" id="GO:0015086">
    <property type="term" value="F:cadmium ion transmembrane transporter activity"/>
    <property type="evidence" value="ECO:0007669"/>
    <property type="project" value="TreeGrafter"/>
</dbReference>
<organism evidence="8 9">
    <name type="scientific">Glycine soja</name>
    <name type="common">Wild soybean</name>
    <dbReference type="NCBI Taxonomy" id="3848"/>
    <lineage>
        <taxon>Eukaryota</taxon>
        <taxon>Viridiplantae</taxon>
        <taxon>Streptophyta</taxon>
        <taxon>Embryophyta</taxon>
        <taxon>Tracheophyta</taxon>
        <taxon>Spermatophyta</taxon>
        <taxon>Magnoliopsida</taxon>
        <taxon>eudicotyledons</taxon>
        <taxon>Gunneridae</taxon>
        <taxon>Pentapetalae</taxon>
        <taxon>rosids</taxon>
        <taxon>fabids</taxon>
        <taxon>Fabales</taxon>
        <taxon>Fabaceae</taxon>
        <taxon>Papilionoideae</taxon>
        <taxon>50 kb inversion clade</taxon>
        <taxon>NPAAA clade</taxon>
        <taxon>indigoferoid/millettioid clade</taxon>
        <taxon>Phaseoleae</taxon>
        <taxon>Glycine</taxon>
        <taxon>Glycine subgen. Soja</taxon>
    </lineage>
</organism>
<dbReference type="GO" id="GO:0005886">
    <property type="term" value="C:plasma membrane"/>
    <property type="evidence" value="ECO:0007669"/>
    <property type="project" value="TreeGrafter"/>
</dbReference>
<dbReference type="PANTHER" id="PTHR11706">
    <property type="entry name" value="SOLUTE CARRIER PROTEIN FAMILY 11 MEMBER"/>
    <property type="match status" value="1"/>
</dbReference>
<dbReference type="AlphaFoldDB" id="A0A445FI52"/>